<evidence type="ECO:0000313" key="2">
    <source>
        <dbReference type="Proteomes" id="UP000583929"/>
    </source>
</evidence>
<organism evidence="1 2">
    <name type="scientific">Cannabis sativa</name>
    <name type="common">Hemp</name>
    <name type="synonym">Marijuana</name>
    <dbReference type="NCBI Taxonomy" id="3483"/>
    <lineage>
        <taxon>Eukaryota</taxon>
        <taxon>Viridiplantae</taxon>
        <taxon>Streptophyta</taxon>
        <taxon>Embryophyta</taxon>
        <taxon>Tracheophyta</taxon>
        <taxon>Spermatophyta</taxon>
        <taxon>Magnoliopsida</taxon>
        <taxon>eudicotyledons</taxon>
        <taxon>Gunneridae</taxon>
        <taxon>Pentapetalae</taxon>
        <taxon>rosids</taxon>
        <taxon>fabids</taxon>
        <taxon>Rosales</taxon>
        <taxon>Cannabaceae</taxon>
        <taxon>Cannabis</taxon>
    </lineage>
</organism>
<comment type="caution">
    <text evidence="1">The sequence shown here is derived from an EMBL/GenBank/DDBJ whole genome shotgun (WGS) entry which is preliminary data.</text>
</comment>
<accession>A0A7J6GLE0</accession>
<proteinExistence type="predicted"/>
<gene>
    <name evidence="1" type="ORF">G4B88_020068</name>
</gene>
<dbReference type="Proteomes" id="UP000583929">
    <property type="component" value="Unassembled WGS sequence"/>
</dbReference>
<dbReference type="AlphaFoldDB" id="A0A7J6GLE0"/>
<dbReference type="EMBL" id="JAATIQ010000096">
    <property type="protein sequence ID" value="KAF4383746.1"/>
    <property type="molecule type" value="Genomic_DNA"/>
</dbReference>
<name>A0A7J6GLE0_CANSA</name>
<reference evidence="1 2" key="1">
    <citation type="journal article" date="2020" name="bioRxiv">
        <title>Sequence and annotation of 42 cannabis genomes reveals extensive copy number variation in cannabinoid synthesis and pathogen resistance genes.</title>
        <authorList>
            <person name="Mckernan K.J."/>
            <person name="Helbert Y."/>
            <person name="Kane L.T."/>
            <person name="Ebling H."/>
            <person name="Zhang L."/>
            <person name="Liu B."/>
            <person name="Eaton Z."/>
            <person name="Mclaughlin S."/>
            <person name="Kingan S."/>
            <person name="Baybayan P."/>
            <person name="Concepcion G."/>
            <person name="Jordan M."/>
            <person name="Riva A."/>
            <person name="Barbazuk W."/>
            <person name="Harkins T."/>
        </authorList>
    </citation>
    <scope>NUCLEOTIDE SEQUENCE [LARGE SCALE GENOMIC DNA]</scope>
    <source>
        <strain evidence="2">cv. Jamaican Lion 4</strain>
        <tissue evidence="1">Leaf</tissue>
    </source>
</reference>
<sequence length="35" mass="4247">MDAGVLNFEWLIFLVLYMKEPRRNPMGRDRCRLCC</sequence>
<keyword evidence="2" id="KW-1185">Reference proteome</keyword>
<protein>
    <submittedName>
        <fullName evidence="1">Uncharacterized protein</fullName>
    </submittedName>
</protein>
<evidence type="ECO:0000313" key="1">
    <source>
        <dbReference type="EMBL" id="KAF4383746.1"/>
    </source>
</evidence>